<name>A0A423PJ44_9GAMM</name>
<accession>A0A423PJ44</accession>
<dbReference type="RefSeq" id="WP_123658976.1">
    <property type="nucleotide sequence ID" value="NZ_AYKG01000045.1"/>
</dbReference>
<dbReference type="OrthoDB" id="9757559at2"/>
<dbReference type="InParanoid" id="A0A423PJ44"/>
<dbReference type="EMBL" id="AYKG01000045">
    <property type="protein sequence ID" value="ROO25611.1"/>
    <property type="molecule type" value="Genomic_DNA"/>
</dbReference>
<dbReference type="InterPro" id="IPR036736">
    <property type="entry name" value="ACP-like_sf"/>
</dbReference>
<gene>
    <name evidence="2" type="ORF">SAJA_12550</name>
</gene>
<dbReference type="Proteomes" id="UP000285310">
    <property type="component" value="Unassembled WGS sequence"/>
</dbReference>
<protein>
    <submittedName>
        <fullName evidence="2">Thioester reductase</fullName>
    </submittedName>
</protein>
<dbReference type="AlphaFoldDB" id="A0A423PJ44"/>
<organism evidence="2 3">
    <name type="scientific">Salinisphaera japonica YTM-1</name>
    <dbReference type="NCBI Taxonomy" id="1209778"/>
    <lineage>
        <taxon>Bacteria</taxon>
        <taxon>Pseudomonadati</taxon>
        <taxon>Pseudomonadota</taxon>
        <taxon>Gammaproteobacteria</taxon>
        <taxon>Salinisphaerales</taxon>
        <taxon>Salinisphaeraceae</taxon>
        <taxon>Salinisphaera</taxon>
    </lineage>
</organism>
<dbReference type="SUPFAM" id="SSF47336">
    <property type="entry name" value="ACP-like"/>
    <property type="match status" value="1"/>
</dbReference>
<evidence type="ECO:0000259" key="1">
    <source>
        <dbReference type="PROSITE" id="PS50075"/>
    </source>
</evidence>
<comment type="caution">
    <text evidence="2">The sequence shown here is derived from an EMBL/GenBank/DDBJ whole genome shotgun (WGS) entry which is preliminary data.</text>
</comment>
<proteinExistence type="predicted"/>
<reference evidence="2 3" key="1">
    <citation type="submission" date="2013-10" db="EMBL/GenBank/DDBJ databases">
        <title>Salinisphaera japonica YTM-1 Genome Sequencing.</title>
        <authorList>
            <person name="Lai Q."/>
            <person name="Li C."/>
            <person name="Shao Z."/>
        </authorList>
    </citation>
    <scope>NUCLEOTIDE SEQUENCE [LARGE SCALE GENOMIC DNA]</scope>
    <source>
        <strain evidence="2 3">YTM-1</strain>
    </source>
</reference>
<feature type="domain" description="Carrier" evidence="1">
    <location>
        <begin position="9"/>
        <end position="87"/>
    </location>
</feature>
<dbReference type="Pfam" id="PF00550">
    <property type="entry name" value="PP-binding"/>
    <property type="match status" value="1"/>
</dbReference>
<sequence length="89" mass="9741">MNDKSVIQEPDEANVQNVELVVLEILESKLGKSVSRCDNFLDVGGNSLLAAELDTEVEQRFGMNLSMFDLFTKPLGAAVKDCIQGEHDA</sequence>
<dbReference type="InterPro" id="IPR009081">
    <property type="entry name" value="PP-bd_ACP"/>
</dbReference>
<evidence type="ECO:0000313" key="2">
    <source>
        <dbReference type="EMBL" id="ROO25611.1"/>
    </source>
</evidence>
<keyword evidence="3" id="KW-1185">Reference proteome</keyword>
<evidence type="ECO:0000313" key="3">
    <source>
        <dbReference type="Proteomes" id="UP000285310"/>
    </source>
</evidence>
<dbReference type="PROSITE" id="PS50075">
    <property type="entry name" value="CARRIER"/>
    <property type="match status" value="1"/>
</dbReference>
<dbReference type="Gene3D" id="1.10.1200.10">
    <property type="entry name" value="ACP-like"/>
    <property type="match status" value="1"/>
</dbReference>